<protein>
    <recommendedName>
        <fullName evidence="8">Methyltransferase</fullName>
        <ecNumber evidence="8">2.1.1.-</ecNumber>
    </recommendedName>
</protein>
<keyword evidence="2 10" id="KW-0489">Methyltransferase</keyword>
<dbReference type="InterPro" id="IPR017985">
    <property type="entry name" value="MeTrfase_CN4_CS"/>
</dbReference>
<evidence type="ECO:0000259" key="9">
    <source>
        <dbReference type="SMART" id="SM00470"/>
    </source>
</evidence>
<dbReference type="EMBL" id="FQZY01000013">
    <property type="protein sequence ID" value="SHJ64450.1"/>
    <property type="molecule type" value="Genomic_DNA"/>
</dbReference>
<dbReference type="SUPFAM" id="SSF110849">
    <property type="entry name" value="ParB/Sulfiredoxin"/>
    <property type="match status" value="1"/>
</dbReference>
<keyword evidence="5" id="KW-0680">Restriction system</keyword>
<keyword evidence="3" id="KW-0808">Transferase</keyword>
<dbReference type="EC" id="2.1.1.-" evidence="8"/>
<dbReference type="AlphaFoldDB" id="A0A1M6KZR3"/>
<dbReference type="SUPFAM" id="SSF53335">
    <property type="entry name" value="S-adenosyl-L-methionine-dependent methyltransferases"/>
    <property type="match status" value="1"/>
</dbReference>
<evidence type="ECO:0000256" key="5">
    <source>
        <dbReference type="ARBA" id="ARBA00022747"/>
    </source>
</evidence>
<dbReference type="PIRSF" id="PIRSF036758">
    <property type="entry name" value="Aden_M_ParB"/>
    <property type="match status" value="1"/>
</dbReference>
<evidence type="ECO:0000256" key="6">
    <source>
        <dbReference type="ARBA" id="ARBA00023125"/>
    </source>
</evidence>
<organism evidence="10 11">
    <name type="scientific">Hespellia stercorisuis DSM 15480</name>
    <dbReference type="NCBI Taxonomy" id="1121950"/>
    <lineage>
        <taxon>Bacteria</taxon>
        <taxon>Bacillati</taxon>
        <taxon>Bacillota</taxon>
        <taxon>Clostridia</taxon>
        <taxon>Lachnospirales</taxon>
        <taxon>Lachnospiraceae</taxon>
        <taxon>Hespellia</taxon>
    </lineage>
</organism>
<dbReference type="GO" id="GO:0008170">
    <property type="term" value="F:N-methyltransferase activity"/>
    <property type="evidence" value="ECO:0007669"/>
    <property type="project" value="InterPro"/>
</dbReference>
<dbReference type="PROSITE" id="PS00093">
    <property type="entry name" value="N4_MTASE"/>
    <property type="match status" value="1"/>
</dbReference>
<evidence type="ECO:0000256" key="3">
    <source>
        <dbReference type="ARBA" id="ARBA00022679"/>
    </source>
</evidence>
<dbReference type="GO" id="GO:0032259">
    <property type="term" value="P:methylation"/>
    <property type="evidence" value="ECO:0007669"/>
    <property type="project" value="UniProtKB-KW"/>
</dbReference>
<dbReference type="STRING" id="1121950.SAMN02745243_01044"/>
<dbReference type="InterPro" id="IPR029063">
    <property type="entry name" value="SAM-dependent_MTases_sf"/>
</dbReference>
<evidence type="ECO:0000256" key="7">
    <source>
        <dbReference type="ARBA" id="ARBA00049120"/>
    </source>
</evidence>
<keyword evidence="11" id="KW-1185">Reference proteome</keyword>
<evidence type="ECO:0000256" key="2">
    <source>
        <dbReference type="ARBA" id="ARBA00022603"/>
    </source>
</evidence>
<dbReference type="Pfam" id="PF02195">
    <property type="entry name" value="ParB_N"/>
    <property type="match status" value="1"/>
</dbReference>
<reference evidence="10 11" key="1">
    <citation type="submission" date="2016-11" db="EMBL/GenBank/DDBJ databases">
        <authorList>
            <person name="Jaros S."/>
            <person name="Januszkiewicz K."/>
            <person name="Wedrychowicz H."/>
        </authorList>
    </citation>
    <scope>NUCLEOTIDE SEQUENCE [LARGE SCALE GENOMIC DNA]</scope>
    <source>
        <strain evidence="10 11">DSM 15480</strain>
    </source>
</reference>
<dbReference type="InterPro" id="IPR003115">
    <property type="entry name" value="ParB_N"/>
</dbReference>
<sequence>MDIRTLKLLDLNPAKYNPRKELKPGDTEFEKLKRSIESFGYVELIVVNEATGFTVISGHQRLSVLKALGYDSVECIVLSLDATREKALNIAMNKISGEWDTKKLGNLLSDLKAEDFDVTLTGFDTSEIGLMLGVDDEIVQDEVPEIEADAPTICQPGDILQLGRHRLLCGRSTDRNDVALLMNGQHSKLLFTSPPYSDMREYNGGKDLSVESIAQFLPCYEPYTALQAVNLGIQRKDGEVYPYWNAYIDAAKQVGLKLLAWNVWDKLTCGSVGQQKAMIPIRHEWIFCFGKEPVPVNPTWRKKEASIYSGGRYNKIRQADGSFRIARRGNETGAFKKMESLLELPEQTSLESVTKQLSEKGKIRAEHPATFPVALPSEYIVAFTDEGDIVVEPFGGAGTTLIACEQLDRSCYIMELDAHYCDVIIKRWENFTGNTAVKIERKN</sequence>
<keyword evidence="4" id="KW-0949">S-adenosyl-L-methionine</keyword>
<evidence type="ECO:0000313" key="11">
    <source>
        <dbReference type="Proteomes" id="UP000184301"/>
    </source>
</evidence>
<dbReference type="Proteomes" id="UP000184301">
    <property type="component" value="Unassembled WGS sequence"/>
</dbReference>
<gene>
    <name evidence="10" type="ORF">SAMN02745243_01044</name>
</gene>
<dbReference type="PRINTS" id="PR00508">
    <property type="entry name" value="S21N4MTFRASE"/>
</dbReference>
<dbReference type="Gene3D" id="3.90.1530.10">
    <property type="entry name" value="Conserved hypothetical protein from pyrococcus furiosus pfu- 392566-001, ParB domain"/>
    <property type="match status" value="1"/>
</dbReference>
<dbReference type="InterPro" id="IPR015840">
    <property type="entry name" value="DNA_MeTrfase_ParB"/>
</dbReference>
<comment type="similarity">
    <text evidence="1">Belongs to the N(4)/N(6)-methyltransferase family. N(4) subfamily.</text>
</comment>
<keyword evidence="6" id="KW-0238">DNA-binding</keyword>
<comment type="catalytic activity">
    <reaction evidence="7">
        <text>a 2'-deoxycytidine in DNA + S-adenosyl-L-methionine = an N(4)-methyl-2'-deoxycytidine in DNA + S-adenosyl-L-homocysteine + H(+)</text>
        <dbReference type="Rhea" id="RHEA:16857"/>
        <dbReference type="Rhea" id="RHEA-COMP:11369"/>
        <dbReference type="Rhea" id="RHEA-COMP:13674"/>
        <dbReference type="ChEBI" id="CHEBI:15378"/>
        <dbReference type="ChEBI" id="CHEBI:57856"/>
        <dbReference type="ChEBI" id="CHEBI:59789"/>
        <dbReference type="ChEBI" id="CHEBI:85452"/>
        <dbReference type="ChEBI" id="CHEBI:137933"/>
        <dbReference type="EC" id="2.1.1.113"/>
    </reaction>
</comment>
<dbReference type="InterPro" id="IPR002941">
    <property type="entry name" value="DNA_methylase_N4/N6"/>
</dbReference>
<dbReference type="GO" id="GO:0015667">
    <property type="term" value="F:site-specific DNA-methyltransferase (cytosine-N4-specific) activity"/>
    <property type="evidence" value="ECO:0007669"/>
    <property type="project" value="UniProtKB-EC"/>
</dbReference>
<dbReference type="OrthoDB" id="9773571at2"/>
<feature type="domain" description="ParB-like N-terminal" evidence="9">
    <location>
        <begin position="7"/>
        <end position="94"/>
    </location>
</feature>
<dbReference type="CDD" id="cd16401">
    <property type="entry name" value="ParB_N_like_MT"/>
    <property type="match status" value="1"/>
</dbReference>
<evidence type="ECO:0000256" key="1">
    <source>
        <dbReference type="ARBA" id="ARBA00010203"/>
    </source>
</evidence>
<dbReference type="GO" id="GO:0009307">
    <property type="term" value="P:DNA restriction-modification system"/>
    <property type="evidence" value="ECO:0007669"/>
    <property type="project" value="UniProtKB-KW"/>
</dbReference>
<evidence type="ECO:0000256" key="8">
    <source>
        <dbReference type="RuleBase" id="RU362026"/>
    </source>
</evidence>
<dbReference type="InterPro" id="IPR001091">
    <property type="entry name" value="RM_Methyltransferase"/>
</dbReference>
<evidence type="ECO:0000313" key="10">
    <source>
        <dbReference type="EMBL" id="SHJ64450.1"/>
    </source>
</evidence>
<dbReference type="InterPro" id="IPR036086">
    <property type="entry name" value="ParB/Sulfiredoxin_sf"/>
</dbReference>
<dbReference type="SMART" id="SM00470">
    <property type="entry name" value="ParB"/>
    <property type="match status" value="1"/>
</dbReference>
<dbReference type="Gene3D" id="3.40.50.150">
    <property type="entry name" value="Vaccinia Virus protein VP39"/>
    <property type="match status" value="1"/>
</dbReference>
<name>A0A1M6KZR3_9FIRM</name>
<dbReference type="RefSeq" id="WP_073106410.1">
    <property type="nucleotide sequence ID" value="NZ_FQZY01000013.1"/>
</dbReference>
<dbReference type="GO" id="GO:0003677">
    <property type="term" value="F:DNA binding"/>
    <property type="evidence" value="ECO:0007669"/>
    <property type="project" value="UniProtKB-KW"/>
</dbReference>
<evidence type="ECO:0000256" key="4">
    <source>
        <dbReference type="ARBA" id="ARBA00022691"/>
    </source>
</evidence>
<dbReference type="Pfam" id="PF01555">
    <property type="entry name" value="N6_N4_Mtase"/>
    <property type="match status" value="1"/>
</dbReference>
<accession>A0A1M6KZR3</accession>
<proteinExistence type="inferred from homology"/>